<comment type="cofactor">
    <cofactor evidence="1">
        <name>a divalent metal cation</name>
        <dbReference type="ChEBI" id="CHEBI:60240"/>
    </cofactor>
</comment>
<dbReference type="NCBIfam" id="TIGR00172">
    <property type="entry name" value="maf"/>
    <property type="match status" value="1"/>
</dbReference>
<name>A0AAV9IDV2_9RHOD</name>
<dbReference type="GO" id="GO:0047429">
    <property type="term" value="F:nucleoside triphosphate diphosphatase activity"/>
    <property type="evidence" value="ECO:0007669"/>
    <property type="project" value="InterPro"/>
</dbReference>
<evidence type="ECO:0000313" key="3">
    <source>
        <dbReference type="EMBL" id="KAK4525418.1"/>
    </source>
</evidence>
<evidence type="ECO:0000313" key="4">
    <source>
        <dbReference type="Proteomes" id="UP001300502"/>
    </source>
</evidence>
<dbReference type="EMBL" id="JANCYU010000030">
    <property type="protein sequence ID" value="KAK4525418.1"/>
    <property type="molecule type" value="Genomic_DNA"/>
</dbReference>
<evidence type="ECO:0000256" key="1">
    <source>
        <dbReference type="ARBA" id="ARBA00001968"/>
    </source>
</evidence>
<dbReference type="PANTHER" id="PTHR43213">
    <property type="entry name" value="BIFUNCTIONAL DTTP/UTP PYROPHOSPHATASE/METHYLTRANSFERASE PROTEIN-RELATED"/>
    <property type="match status" value="1"/>
</dbReference>
<dbReference type="Pfam" id="PF02545">
    <property type="entry name" value="Maf"/>
    <property type="match status" value="1"/>
</dbReference>
<organism evidence="3 4">
    <name type="scientific">Galdieria yellowstonensis</name>
    <dbReference type="NCBI Taxonomy" id="3028027"/>
    <lineage>
        <taxon>Eukaryota</taxon>
        <taxon>Rhodophyta</taxon>
        <taxon>Bangiophyceae</taxon>
        <taxon>Galdieriales</taxon>
        <taxon>Galdieriaceae</taxon>
        <taxon>Galdieria</taxon>
    </lineage>
</organism>
<dbReference type="PIRSF" id="PIRSF006305">
    <property type="entry name" value="Maf"/>
    <property type="match status" value="1"/>
</dbReference>
<sequence>MIIQYLPRLEKKRIVLASRSPRRVEILKLLRLPFQVSPSSFPETMDPRKFSSPPDYAMENARNKAADVLERLRTGLSQTYDVDLVIGADTVVDIDGRVLEKPDSEVAAVEMLESLSGRRHLVHSGVSLYWKSLRGQWNCTTFSETTEVEMASLGSSEIVAYVKTGEPMDKSGAYGIQGIGGSLVKSVHGCYFNVMGLPMHHLAKQLAQLCQREEF</sequence>
<dbReference type="Proteomes" id="UP001300502">
    <property type="component" value="Unassembled WGS sequence"/>
</dbReference>
<evidence type="ECO:0008006" key="5">
    <source>
        <dbReference type="Google" id="ProtNLM"/>
    </source>
</evidence>
<dbReference type="InterPro" id="IPR003697">
    <property type="entry name" value="Maf-like"/>
</dbReference>
<evidence type="ECO:0000256" key="2">
    <source>
        <dbReference type="ARBA" id="ARBA00022801"/>
    </source>
</evidence>
<dbReference type="HAMAP" id="MF_00528">
    <property type="entry name" value="Maf"/>
    <property type="match status" value="1"/>
</dbReference>
<comment type="caution">
    <text evidence="3">The sequence shown here is derived from an EMBL/GenBank/DDBJ whole genome shotgun (WGS) entry which is preliminary data.</text>
</comment>
<keyword evidence="4" id="KW-1185">Reference proteome</keyword>
<dbReference type="PANTHER" id="PTHR43213:SF5">
    <property type="entry name" value="BIFUNCTIONAL DTTP_UTP PYROPHOSPHATASE_METHYLTRANSFERASE PROTEIN-RELATED"/>
    <property type="match status" value="1"/>
</dbReference>
<dbReference type="AlphaFoldDB" id="A0AAV9IDV2"/>
<proteinExistence type="inferred from homology"/>
<dbReference type="Gene3D" id="3.90.950.10">
    <property type="match status" value="1"/>
</dbReference>
<gene>
    <name evidence="3" type="ORF">GAYE_SCF12G3326</name>
</gene>
<accession>A0AAV9IDV2</accession>
<reference evidence="3 4" key="1">
    <citation type="submission" date="2022-07" db="EMBL/GenBank/DDBJ databases">
        <title>Genome-wide signatures of adaptation to extreme environments.</title>
        <authorList>
            <person name="Cho C.H."/>
            <person name="Yoon H.S."/>
        </authorList>
    </citation>
    <scope>NUCLEOTIDE SEQUENCE [LARGE SCALE GENOMIC DNA]</scope>
    <source>
        <strain evidence="3 4">108.79 E11</strain>
    </source>
</reference>
<protein>
    <recommendedName>
        <fullName evidence="5">Septum formation protein</fullName>
    </recommendedName>
</protein>
<dbReference type="InterPro" id="IPR029001">
    <property type="entry name" value="ITPase-like_fam"/>
</dbReference>
<dbReference type="CDD" id="cd00555">
    <property type="entry name" value="Maf"/>
    <property type="match status" value="1"/>
</dbReference>
<keyword evidence="2" id="KW-0378">Hydrolase</keyword>
<dbReference type="SUPFAM" id="SSF52972">
    <property type="entry name" value="ITPase-like"/>
    <property type="match status" value="1"/>
</dbReference>